<evidence type="ECO:0000313" key="4">
    <source>
        <dbReference type="Proteomes" id="UP000287519"/>
    </source>
</evidence>
<keyword evidence="4" id="KW-1185">Reference proteome</keyword>
<evidence type="ECO:0000313" key="3">
    <source>
        <dbReference type="EMBL" id="GCE38369.1"/>
    </source>
</evidence>
<evidence type="ECO:0000256" key="2">
    <source>
        <dbReference type="SAM" id="Phobius"/>
    </source>
</evidence>
<dbReference type="EMBL" id="BHYM01000019">
    <property type="protein sequence ID" value="GCE38369.1"/>
    <property type="molecule type" value="Genomic_DNA"/>
</dbReference>
<keyword evidence="2" id="KW-0472">Membrane</keyword>
<comment type="caution">
    <text evidence="3">The sequence shown here is derived from an EMBL/GenBank/DDBJ whole genome shotgun (WGS) entry which is preliminary data.</text>
</comment>
<dbReference type="AlphaFoldDB" id="A0A402C450"/>
<dbReference type="OrthoDB" id="4543462at2"/>
<dbReference type="InterPro" id="IPR046498">
    <property type="entry name" value="Rv1476-like"/>
</dbReference>
<protein>
    <submittedName>
        <fullName evidence="3">Possible membrane protein</fullName>
    </submittedName>
</protein>
<feature type="transmembrane region" description="Helical" evidence="2">
    <location>
        <begin position="149"/>
        <end position="170"/>
    </location>
</feature>
<sequence>MPAPIATALPARVTVPVHSALPLSTDLPEDIDVSDVVADVSDDGVSAPSDETGELAAVVDRAAEHGIKLSIVVLDEDPGRDSQLRDLATEVGAEEGGTVLVLSPSWVGTYSDSISRVLLESGQDRTYTGDAVVSANHFVDEVVEPGPPWALFTAVIVAIVVIASAATFFAKSRRASASNGGGTAKKGDSAPGAGTTYERQKP</sequence>
<feature type="region of interest" description="Disordered" evidence="1">
    <location>
        <begin position="174"/>
        <end position="202"/>
    </location>
</feature>
<gene>
    <name evidence="3" type="ORF">Rhow_001421</name>
</gene>
<reference evidence="3 4" key="1">
    <citation type="submission" date="2018-11" db="EMBL/GenBank/DDBJ databases">
        <title>Microbial catabolism of amino acid.</title>
        <authorList>
            <person name="Hibi M."/>
            <person name="Ogawa J."/>
        </authorList>
    </citation>
    <scope>NUCLEOTIDE SEQUENCE [LARGE SCALE GENOMIC DNA]</scope>
    <source>
        <strain evidence="3 4">C31-06</strain>
    </source>
</reference>
<evidence type="ECO:0000256" key="1">
    <source>
        <dbReference type="SAM" id="MobiDB-lite"/>
    </source>
</evidence>
<dbReference type="Proteomes" id="UP000287519">
    <property type="component" value="Unassembled WGS sequence"/>
</dbReference>
<proteinExistence type="predicted"/>
<dbReference type="RefSeq" id="WP_124390933.1">
    <property type="nucleotide sequence ID" value="NZ_BHYM01000019.1"/>
</dbReference>
<dbReference type="Pfam" id="PF20381">
    <property type="entry name" value="Rv1476"/>
    <property type="match status" value="1"/>
</dbReference>
<organism evidence="3 4">
    <name type="scientific">Rhodococcus wratislaviensis</name>
    <name type="common">Tsukamurella wratislaviensis</name>
    <dbReference type="NCBI Taxonomy" id="44752"/>
    <lineage>
        <taxon>Bacteria</taxon>
        <taxon>Bacillati</taxon>
        <taxon>Actinomycetota</taxon>
        <taxon>Actinomycetes</taxon>
        <taxon>Mycobacteriales</taxon>
        <taxon>Nocardiaceae</taxon>
        <taxon>Rhodococcus</taxon>
    </lineage>
</organism>
<keyword evidence="2" id="KW-0812">Transmembrane</keyword>
<keyword evidence="2" id="KW-1133">Transmembrane helix</keyword>
<name>A0A402C450_RHOWR</name>
<accession>A0A402C450</accession>